<dbReference type="EMBL" id="KN822150">
    <property type="protein sequence ID" value="KIM54642.1"/>
    <property type="molecule type" value="Genomic_DNA"/>
</dbReference>
<dbReference type="Pfam" id="PF22936">
    <property type="entry name" value="Pol_BBD"/>
    <property type="match status" value="1"/>
</dbReference>
<accession>A0A0C2ZPZ3</accession>
<evidence type="ECO:0000256" key="1">
    <source>
        <dbReference type="SAM" id="MobiDB-lite"/>
    </source>
</evidence>
<dbReference type="InParanoid" id="A0A0C2ZPZ3"/>
<dbReference type="HOGENOM" id="CLU_036321_1_0_1"/>
<organism evidence="3 4">
    <name type="scientific">Scleroderma citrinum Foug A</name>
    <dbReference type="NCBI Taxonomy" id="1036808"/>
    <lineage>
        <taxon>Eukaryota</taxon>
        <taxon>Fungi</taxon>
        <taxon>Dikarya</taxon>
        <taxon>Basidiomycota</taxon>
        <taxon>Agaricomycotina</taxon>
        <taxon>Agaricomycetes</taxon>
        <taxon>Agaricomycetidae</taxon>
        <taxon>Boletales</taxon>
        <taxon>Sclerodermatineae</taxon>
        <taxon>Sclerodermataceae</taxon>
        <taxon>Scleroderma</taxon>
    </lineage>
</organism>
<feature type="compositionally biased region" description="Polar residues" evidence="1">
    <location>
        <begin position="132"/>
        <end position="143"/>
    </location>
</feature>
<dbReference type="AlphaFoldDB" id="A0A0C2ZPZ3"/>
<feature type="region of interest" description="Disordered" evidence="1">
    <location>
        <begin position="132"/>
        <end position="177"/>
    </location>
</feature>
<keyword evidence="4" id="KW-1185">Reference proteome</keyword>
<evidence type="ECO:0000259" key="2">
    <source>
        <dbReference type="Pfam" id="PF22936"/>
    </source>
</evidence>
<protein>
    <recommendedName>
        <fullName evidence="2">Retrovirus-related Pol polyprotein from transposon TNT 1-94-like beta-barrel domain-containing protein</fullName>
    </recommendedName>
</protein>
<proteinExistence type="predicted"/>
<name>A0A0C2ZPZ3_9AGAM</name>
<reference evidence="4" key="2">
    <citation type="submission" date="2015-01" db="EMBL/GenBank/DDBJ databases">
        <title>Evolutionary Origins and Diversification of the Mycorrhizal Mutualists.</title>
        <authorList>
            <consortium name="DOE Joint Genome Institute"/>
            <consortium name="Mycorrhizal Genomics Consortium"/>
            <person name="Kohler A."/>
            <person name="Kuo A."/>
            <person name="Nagy L.G."/>
            <person name="Floudas D."/>
            <person name="Copeland A."/>
            <person name="Barry K.W."/>
            <person name="Cichocki N."/>
            <person name="Veneault-Fourrey C."/>
            <person name="LaButti K."/>
            <person name="Lindquist E.A."/>
            <person name="Lipzen A."/>
            <person name="Lundell T."/>
            <person name="Morin E."/>
            <person name="Murat C."/>
            <person name="Riley R."/>
            <person name="Ohm R."/>
            <person name="Sun H."/>
            <person name="Tunlid A."/>
            <person name="Henrissat B."/>
            <person name="Grigoriev I.V."/>
            <person name="Hibbett D.S."/>
            <person name="Martin F."/>
        </authorList>
    </citation>
    <scope>NUCLEOTIDE SEQUENCE [LARGE SCALE GENOMIC DNA]</scope>
    <source>
        <strain evidence="4">Foug A</strain>
    </source>
</reference>
<feature type="compositionally biased region" description="Gly residues" evidence="1">
    <location>
        <begin position="164"/>
        <end position="177"/>
    </location>
</feature>
<dbReference type="OrthoDB" id="2668145at2759"/>
<dbReference type="STRING" id="1036808.A0A0C2ZPZ3"/>
<feature type="domain" description="Retrovirus-related Pol polyprotein from transposon TNT 1-94-like beta-barrel" evidence="2">
    <location>
        <begin position="384"/>
        <end position="467"/>
    </location>
</feature>
<reference evidence="3 4" key="1">
    <citation type="submission" date="2014-04" db="EMBL/GenBank/DDBJ databases">
        <authorList>
            <consortium name="DOE Joint Genome Institute"/>
            <person name="Kuo A."/>
            <person name="Kohler A."/>
            <person name="Nagy L.G."/>
            <person name="Floudas D."/>
            <person name="Copeland A."/>
            <person name="Barry K.W."/>
            <person name="Cichocki N."/>
            <person name="Veneault-Fourrey C."/>
            <person name="LaButti K."/>
            <person name="Lindquist E.A."/>
            <person name="Lipzen A."/>
            <person name="Lundell T."/>
            <person name="Morin E."/>
            <person name="Murat C."/>
            <person name="Sun H."/>
            <person name="Tunlid A."/>
            <person name="Henrissat B."/>
            <person name="Grigoriev I.V."/>
            <person name="Hibbett D.S."/>
            <person name="Martin F."/>
            <person name="Nordberg H.P."/>
            <person name="Cantor M.N."/>
            <person name="Hua S.X."/>
        </authorList>
    </citation>
    <scope>NUCLEOTIDE SEQUENCE [LARGE SCALE GENOMIC DNA]</scope>
    <source>
        <strain evidence="3 4">Foug A</strain>
    </source>
</reference>
<gene>
    <name evidence="3" type="ORF">SCLCIDRAFT_30941</name>
</gene>
<evidence type="ECO:0000313" key="3">
    <source>
        <dbReference type="EMBL" id="KIM54642.1"/>
    </source>
</evidence>
<sequence length="537" mass="59567">MSSTLNKMVPIFTGSNWQQWHTAMQAYLRAQGQWFIYGPQQHHPAGIPLNPGCDLAPDYCEEVWDHLKENYSASTPTAPMIMKMLSHFTYLKDTGFEFPANMQAMVILCKLPPTMEVVAQILSQTLPKGHISWQQQKGPQANKLSAVKRKQVDPKFAQQQQGRSNGGGSGNTPTQGQGGHHCCGGRKVCACHECTQNAKFMTYVCYKDSLVPTVNPSALAHTTSTTNYSSPTFNNTIKAFDLAHHLVIEPSCQTIHTLDSVISTASANLDQPKAGPSSLKRPHLEERIAMDIKEDTVSLGDEEDCPFVYEDFADSELNNINKMVLDRYNAVSMNLGVEASLFRQVPSTRALLTHTDMLPLHVCYTLALYIGKMADSSEMSGAFWLLDSSTSQHFTGDLRDFASYQELKHKHFTKTANGVAEIAGIGMVLLQCLDHNTGDEKAVKLTQVLHMPSATARLISMGEMLLQNYRVAGNRKGISLIGKADQLWFSADPEDEHGVIFGIRSILTIRSNYIASVSKVDYDIMHRRFGHPLKEVL</sequence>
<evidence type="ECO:0000313" key="4">
    <source>
        <dbReference type="Proteomes" id="UP000053989"/>
    </source>
</evidence>
<dbReference type="InterPro" id="IPR054722">
    <property type="entry name" value="PolX-like_BBD"/>
</dbReference>
<dbReference type="Proteomes" id="UP000053989">
    <property type="component" value="Unassembled WGS sequence"/>
</dbReference>